<reference evidence="1" key="1">
    <citation type="submission" date="2010-09" db="EMBL/GenBank/DDBJ databases">
        <authorList>
            <person name="Daugherty S.C."/>
            <person name="Kilian M."/>
            <person name="Tettelin H."/>
        </authorList>
    </citation>
    <scope>NUCLEOTIDE SEQUENCE [LARGE SCALE GENOMIC DNA]</scope>
    <source>
        <strain evidence="1">SK1302</strain>
    </source>
</reference>
<sequence>MKFEIIINYNVDSDLELNKEFEYEYYRHIVSEENSDVHCDTVQLRKNKITIKGTRIKSIDIENCWKTPRSNYRRCILSSLFYIYNYFNKPIDITSIKMSIDNENEMAIPFVQEFNSSLPECFSIDLSKIEYLFKDQSFPELSKLLFRLLHSQVMFVNNQEFYTAYRSFNSMYTFIYTNHNKFLNKEADSKSDKQAITSVLKLESLEKSVQKSIDLATIYFDNKSDDLYKLLFLWMMNEKVGKSSFSGATWYNEFLYDNKNILDILKRIIEKLYNVNDEYTAILPKFNGKFKKKSDANKMNYLQIISAYANYRRNKLLHGEDVDPTFLIPDVNADILSEIATIIFQLSIDLVNYINADDFNSSQIFIDANAREIRG</sequence>
<proteinExistence type="predicted"/>
<comment type="caution">
    <text evidence="1">The sequence shown here is derived from an EMBL/GenBank/DDBJ whole genome shotgun (WGS) entry which is preliminary data.</text>
</comment>
<name>A0ABP2J4R0_9STRE</name>
<gene>
    <name evidence="1" type="ORF">SIN_0667</name>
</gene>
<accession>A0ABP2J4R0</accession>
<organism evidence="1">
    <name type="scientific">Streptococcus infantis SK1302</name>
    <dbReference type="NCBI Taxonomy" id="871237"/>
    <lineage>
        <taxon>Bacteria</taxon>
        <taxon>Bacillati</taxon>
        <taxon>Bacillota</taxon>
        <taxon>Bacilli</taxon>
        <taxon>Lactobacillales</taxon>
        <taxon>Streptococcaceae</taxon>
        <taxon>Streptococcus</taxon>
    </lineage>
</organism>
<evidence type="ECO:0000313" key="1">
    <source>
        <dbReference type="EMBL" id="EFO54614.1"/>
    </source>
</evidence>
<evidence type="ECO:0008006" key="2">
    <source>
        <dbReference type="Google" id="ProtNLM"/>
    </source>
</evidence>
<protein>
    <recommendedName>
        <fullName evidence="2">Apea-like HEPN domain-containing protein</fullName>
    </recommendedName>
</protein>
<dbReference type="EMBL" id="AEDY01000035">
    <property type="protein sequence ID" value="EFO54614.1"/>
    <property type="molecule type" value="Genomic_DNA"/>
</dbReference>